<dbReference type="RefSeq" id="WP_097151061.1">
    <property type="nucleotide sequence ID" value="NZ_OBQC01000019.1"/>
</dbReference>
<dbReference type="EMBL" id="OBQC01000019">
    <property type="protein sequence ID" value="SOC44244.1"/>
    <property type="molecule type" value="Genomic_DNA"/>
</dbReference>
<gene>
    <name evidence="4" type="ORF">SAMN05877842_11960</name>
</gene>
<keyword evidence="2" id="KW-0012">Acyltransferase</keyword>
<keyword evidence="1 4" id="KW-0808">Transferase</keyword>
<evidence type="ECO:0000259" key="3">
    <source>
        <dbReference type="PROSITE" id="PS51186"/>
    </source>
</evidence>
<proteinExistence type="predicted"/>
<evidence type="ECO:0000313" key="5">
    <source>
        <dbReference type="Proteomes" id="UP000219252"/>
    </source>
</evidence>
<protein>
    <submittedName>
        <fullName evidence="4">GNAT family acetyltransferase</fullName>
    </submittedName>
</protein>
<feature type="domain" description="N-acetyltransferase" evidence="3">
    <location>
        <begin position="1"/>
        <end position="147"/>
    </location>
</feature>
<dbReference type="Proteomes" id="UP000219252">
    <property type="component" value="Unassembled WGS sequence"/>
</dbReference>
<dbReference type="PANTHER" id="PTHR43877">
    <property type="entry name" value="AMINOALKYLPHOSPHONATE N-ACETYLTRANSFERASE-RELATED-RELATED"/>
    <property type="match status" value="1"/>
</dbReference>
<dbReference type="SUPFAM" id="SSF55729">
    <property type="entry name" value="Acyl-CoA N-acyltransferases (Nat)"/>
    <property type="match status" value="1"/>
</dbReference>
<dbReference type="InterPro" id="IPR000182">
    <property type="entry name" value="GNAT_dom"/>
</dbReference>
<dbReference type="Gene3D" id="3.40.630.30">
    <property type="match status" value="1"/>
</dbReference>
<reference evidence="5" key="1">
    <citation type="submission" date="2017-08" db="EMBL/GenBank/DDBJ databases">
        <authorList>
            <person name="Varghese N."/>
            <person name="Submissions S."/>
        </authorList>
    </citation>
    <scope>NUCLEOTIDE SEQUENCE [LARGE SCALE GENOMIC DNA]</scope>
    <source>
        <strain evidence="5">JC23</strain>
    </source>
</reference>
<organism evidence="4 5">
    <name type="scientific">Ureibacillus acetophenoni</name>
    <dbReference type="NCBI Taxonomy" id="614649"/>
    <lineage>
        <taxon>Bacteria</taxon>
        <taxon>Bacillati</taxon>
        <taxon>Bacillota</taxon>
        <taxon>Bacilli</taxon>
        <taxon>Bacillales</taxon>
        <taxon>Caryophanaceae</taxon>
        <taxon>Ureibacillus</taxon>
    </lineage>
</organism>
<dbReference type="AlphaFoldDB" id="A0A285UQU0"/>
<evidence type="ECO:0000256" key="2">
    <source>
        <dbReference type="ARBA" id="ARBA00023315"/>
    </source>
</evidence>
<sequence length="147" mass="17055">MEIYQATIEDLDGVSNLFNFYRMFYEQASDIEGAKTYIKNRIENKESIIFVVKDNDKYVGFTQLYPTFSSISMKKAWILNDLFVDASARKQGVGEMLIDRVKDFAVETGAISISLSTAPDNFSAQRLYERKGYIRDSQFYQYELRLS</sequence>
<dbReference type="Pfam" id="PF00583">
    <property type="entry name" value="Acetyltransf_1"/>
    <property type="match status" value="1"/>
</dbReference>
<keyword evidence="5" id="KW-1185">Reference proteome</keyword>
<dbReference type="OrthoDB" id="9792929at2"/>
<dbReference type="InterPro" id="IPR016181">
    <property type="entry name" value="Acyl_CoA_acyltransferase"/>
</dbReference>
<dbReference type="InterPro" id="IPR050832">
    <property type="entry name" value="Bact_Acetyltransf"/>
</dbReference>
<dbReference type="GO" id="GO:0016747">
    <property type="term" value="F:acyltransferase activity, transferring groups other than amino-acyl groups"/>
    <property type="evidence" value="ECO:0007669"/>
    <property type="project" value="InterPro"/>
</dbReference>
<evidence type="ECO:0000313" key="4">
    <source>
        <dbReference type="EMBL" id="SOC44244.1"/>
    </source>
</evidence>
<name>A0A285UQU0_9BACL</name>
<dbReference type="CDD" id="cd04301">
    <property type="entry name" value="NAT_SF"/>
    <property type="match status" value="1"/>
</dbReference>
<evidence type="ECO:0000256" key="1">
    <source>
        <dbReference type="ARBA" id="ARBA00022679"/>
    </source>
</evidence>
<accession>A0A285UQU0</accession>
<dbReference type="PROSITE" id="PS51186">
    <property type="entry name" value="GNAT"/>
    <property type="match status" value="1"/>
</dbReference>